<proteinExistence type="predicted"/>
<sequence length="537" mass="59783">MGTSTNELSSLRTLVHTLRYIECNELFALVTCEGRNNCTALSSTRSVITEQVHLYRQTSQVYLAKLLTLWWACALRHTRSGRPAHLSIHALVGLRTSAHTLSYTGTGALVQANLTGIPAISKVLGSGKIKKVPKEEAFLYPQVTQTIYDMLTVNLNMEPVLAVDMKWISETVFVENVPQALRIFVHGPPAVGKTILSKKLCEHYKVHYLSKDNVVEEAVNKLGEMCLRICVVGKINMALEVVFAPLIEYQGDAPLALAAITQPATPDRPDPLALFSEDGICLANSNGSMGNATDFRLLGYIQAGIQPEGPQSLQYTLSHDQGQRSKKDTAKQVKEKERDQEDKEEADEEEEEEEDEMQENLEEMYDLLEEVQANMAENEGQLDDSYLMRFFKERLLSNPCQNQGYVLDGFPQVLEQARVLFENVEDYEETAEEEQDSEIPFNKKIMPVHHLRSAIVNNPGSSIVTHSRSAMFIHLGSSMVNHLWSSMVNYLGSAIVNHPGPSIVNHPGSSMVNHPWSSMETHLGSSMVTHPGSSMVN</sequence>
<keyword evidence="3" id="KW-0418">Kinase</keyword>
<name>A0ABN7NNH2_TIMPD</name>
<dbReference type="InterPro" id="IPR000850">
    <property type="entry name" value="Adenylat/UMP-CMP_kin"/>
</dbReference>
<reference evidence="5" key="1">
    <citation type="submission" date="2021-03" db="EMBL/GenBank/DDBJ databases">
        <authorList>
            <person name="Tran Van P."/>
        </authorList>
    </citation>
    <scope>NUCLEOTIDE SEQUENCE</scope>
</reference>
<feature type="region of interest" description="Disordered" evidence="4">
    <location>
        <begin position="311"/>
        <end position="359"/>
    </location>
</feature>
<keyword evidence="1" id="KW-0808">Transferase</keyword>
<feature type="compositionally biased region" description="Acidic residues" evidence="4">
    <location>
        <begin position="342"/>
        <end position="359"/>
    </location>
</feature>
<dbReference type="SUPFAM" id="SSF52540">
    <property type="entry name" value="P-loop containing nucleoside triphosphate hydrolases"/>
    <property type="match status" value="1"/>
</dbReference>
<dbReference type="Gene3D" id="3.40.50.300">
    <property type="entry name" value="P-loop containing nucleotide triphosphate hydrolases"/>
    <property type="match status" value="2"/>
</dbReference>
<dbReference type="InterPro" id="IPR027417">
    <property type="entry name" value="P-loop_NTPase"/>
</dbReference>
<organism evidence="5 6">
    <name type="scientific">Timema podura</name>
    <name type="common">Walking stick</name>
    <dbReference type="NCBI Taxonomy" id="61482"/>
    <lineage>
        <taxon>Eukaryota</taxon>
        <taxon>Metazoa</taxon>
        <taxon>Ecdysozoa</taxon>
        <taxon>Arthropoda</taxon>
        <taxon>Hexapoda</taxon>
        <taxon>Insecta</taxon>
        <taxon>Pterygota</taxon>
        <taxon>Neoptera</taxon>
        <taxon>Polyneoptera</taxon>
        <taxon>Phasmatodea</taxon>
        <taxon>Timematodea</taxon>
        <taxon>Timematoidea</taxon>
        <taxon>Timematidae</taxon>
        <taxon>Timema</taxon>
    </lineage>
</organism>
<evidence type="ECO:0000256" key="1">
    <source>
        <dbReference type="ARBA" id="ARBA00022679"/>
    </source>
</evidence>
<dbReference type="EMBL" id="CAJPIN010005373">
    <property type="protein sequence ID" value="CAG2057413.1"/>
    <property type="molecule type" value="Genomic_DNA"/>
</dbReference>
<keyword evidence="6" id="KW-1185">Reference proteome</keyword>
<gene>
    <name evidence="5" type="ORF">TPAB3V08_LOCUS4392</name>
</gene>
<evidence type="ECO:0000256" key="3">
    <source>
        <dbReference type="ARBA" id="ARBA00022777"/>
    </source>
</evidence>
<evidence type="ECO:0000256" key="2">
    <source>
        <dbReference type="ARBA" id="ARBA00022741"/>
    </source>
</evidence>
<keyword evidence="2" id="KW-0547">Nucleotide-binding</keyword>
<accession>A0ABN7NNH2</accession>
<evidence type="ECO:0000256" key="4">
    <source>
        <dbReference type="SAM" id="MobiDB-lite"/>
    </source>
</evidence>
<evidence type="ECO:0000313" key="6">
    <source>
        <dbReference type="Proteomes" id="UP001153148"/>
    </source>
</evidence>
<dbReference type="PANTHER" id="PTHR23359">
    <property type="entry name" value="NUCLEOTIDE KINASE"/>
    <property type="match status" value="1"/>
</dbReference>
<feature type="compositionally biased region" description="Polar residues" evidence="4">
    <location>
        <begin position="311"/>
        <end position="320"/>
    </location>
</feature>
<evidence type="ECO:0008006" key="7">
    <source>
        <dbReference type="Google" id="ProtNLM"/>
    </source>
</evidence>
<evidence type="ECO:0000313" key="5">
    <source>
        <dbReference type="EMBL" id="CAG2057413.1"/>
    </source>
</evidence>
<dbReference type="Proteomes" id="UP001153148">
    <property type="component" value="Unassembled WGS sequence"/>
</dbReference>
<comment type="caution">
    <text evidence="5">The sequence shown here is derived from an EMBL/GenBank/DDBJ whole genome shotgun (WGS) entry which is preliminary data.</text>
</comment>
<protein>
    <recommendedName>
        <fullName evidence="7">Nucleoside-diphosphate kinase</fullName>
    </recommendedName>
</protein>
<feature type="compositionally biased region" description="Basic and acidic residues" evidence="4">
    <location>
        <begin position="321"/>
        <end position="341"/>
    </location>
</feature>